<protein>
    <submittedName>
        <fullName evidence="2">Uncharacterized protein</fullName>
    </submittedName>
</protein>
<dbReference type="AlphaFoldDB" id="A0A812IQT0"/>
<comment type="caution">
    <text evidence="2">The sequence shown here is derived from an EMBL/GenBank/DDBJ whole genome shotgun (WGS) entry which is preliminary data.</text>
</comment>
<accession>A0A812IQT0</accession>
<feature type="non-terminal residue" evidence="2">
    <location>
        <position position="1"/>
    </location>
</feature>
<organism evidence="2 3">
    <name type="scientific">Symbiodinium necroappetens</name>
    <dbReference type="NCBI Taxonomy" id="1628268"/>
    <lineage>
        <taxon>Eukaryota</taxon>
        <taxon>Sar</taxon>
        <taxon>Alveolata</taxon>
        <taxon>Dinophyceae</taxon>
        <taxon>Suessiales</taxon>
        <taxon>Symbiodiniaceae</taxon>
        <taxon>Symbiodinium</taxon>
    </lineage>
</organism>
<name>A0A812IQT0_9DINO</name>
<proteinExistence type="predicted"/>
<dbReference type="OrthoDB" id="438183at2759"/>
<dbReference type="Proteomes" id="UP000601435">
    <property type="component" value="Unassembled WGS sequence"/>
</dbReference>
<gene>
    <name evidence="2" type="ORF">SNEC2469_LOCUS512</name>
</gene>
<sequence length="73" mass="7661">MSELTALAGPQPRLPIDPRERAGSQESQVQGGPDAAGLTPRVAEPSQGDIDSPKAWTAKKPRTSFRVLGALVP</sequence>
<dbReference type="EMBL" id="CAJNJA010002948">
    <property type="protein sequence ID" value="CAE7171857.1"/>
    <property type="molecule type" value="Genomic_DNA"/>
</dbReference>
<evidence type="ECO:0000313" key="2">
    <source>
        <dbReference type="EMBL" id="CAE7171857.1"/>
    </source>
</evidence>
<feature type="region of interest" description="Disordered" evidence="1">
    <location>
        <begin position="1"/>
        <end position="62"/>
    </location>
</feature>
<keyword evidence="3" id="KW-1185">Reference proteome</keyword>
<evidence type="ECO:0000313" key="3">
    <source>
        <dbReference type="Proteomes" id="UP000601435"/>
    </source>
</evidence>
<reference evidence="2" key="1">
    <citation type="submission" date="2021-02" db="EMBL/GenBank/DDBJ databases">
        <authorList>
            <person name="Dougan E. K."/>
            <person name="Rhodes N."/>
            <person name="Thang M."/>
            <person name="Chan C."/>
        </authorList>
    </citation>
    <scope>NUCLEOTIDE SEQUENCE</scope>
</reference>
<evidence type="ECO:0000256" key="1">
    <source>
        <dbReference type="SAM" id="MobiDB-lite"/>
    </source>
</evidence>